<dbReference type="Proteomes" id="UP000247389">
    <property type="component" value="Unassembled WGS sequence"/>
</dbReference>
<dbReference type="EMBL" id="FNBJ01000004">
    <property type="protein sequence ID" value="SDE95306.1"/>
    <property type="molecule type" value="Genomic_DNA"/>
</dbReference>
<reference evidence="2 7" key="2">
    <citation type="submission" date="2018-04" db="EMBL/GenBank/DDBJ databases">
        <title>Subsurface microbial communities from deep shales in Ohio and West Virginia, USA.</title>
        <authorList>
            <person name="Wrighton K."/>
        </authorList>
    </citation>
    <scope>NUCLEOTIDE SEQUENCE [LARGE SCALE GENOMIC DNA]</scope>
    <source>
        <strain evidence="2 7">MSL28</strain>
    </source>
</reference>
<protein>
    <submittedName>
        <fullName evidence="2">Uncharacterized protein</fullName>
    </submittedName>
</protein>
<evidence type="ECO:0000313" key="2">
    <source>
        <dbReference type="EMBL" id="PXV64031.1"/>
    </source>
</evidence>
<organism evidence="2 7">
    <name type="scientific">Halanaerobium congolense</name>
    <dbReference type="NCBI Taxonomy" id="54121"/>
    <lineage>
        <taxon>Bacteria</taxon>
        <taxon>Bacillati</taxon>
        <taxon>Bacillota</taxon>
        <taxon>Clostridia</taxon>
        <taxon>Halanaerobiales</taxon>
        <taxon>Halanaerobiaceae</taxon>
        <taxon>Halanaerobium</taxon>
    </lineage>
</organism>
<dbReference type="EMBL" id="FOHG01000005">
    <property type="protein sequence ID" value="SES75471.1"/>
    <property type="molecule type" value="Genomic_DNA"/>
</dbReference>
<keyword evidence="6" id="KW-1185">Reference proteome</keyword>
<dbReference type="EMBL" id="QICM01000020">
    <property type="protein sequence ID" value="PXV64031.1"/>
    <property type="molecule type" value="Genomic_DNA"/>
</dbReference>
<dbReference type="Proteomes" id="UP000199519">
    <property type="component" value="Unassembled WGS sequence"/>
</dbReference>
<keyword evidence="1" id="KW-1133">Transmembrane helix</keyword>
<accession>A0A1G7H4G5</accession>
<reference evidence="5 6" key="1">
    <citation type="submission" date="2016-10" db="EMBL/GenBank/DDBJ databases">
        <authorList>
            <person name="Varghese N."/>
            <person name="Submissions S."/>
        </authorList>
    </citation>
    <scope>NUCLEOTIDE SEQUENCE [LARGE SCALE GENOMIC DNA]</scope>
    <source>
        <strain evidence="3 6">WG2</strain>
        <strain evidence="4 5">WG5</strain>
    </source>
</reference>
<evidence type="ECO:0000313" key="3">
    <source>
        <dbReference type="EMBL" id="SDE95306.1"/>
    </source>
</evidence>
<gene>
    <name evidence="2" type="ORF">C8C78_12031</name>
    <name evidence="3" type="ORF">SAMN04488598_10421</name>
    <name evidence="4" type="ORF">SAMN04515652_10520</name>
</gene>
<dbReference type="AlphaFoldDB" id="A0A1G7H4G5"/>
<sequence>MVTITGKKIDFKSNLKINFNGSDLTSNSGMLMMQMIYGLIFHFRLYWENKFWLLNLLFQD</sequence>
<name>A0A1G7H4G5_9FIRM</name>
<evidence type="ECO:0000313" key="5">
    <source>
        <dbReference type="Proteomes" id="UP000198612"/>
    </source>
</evidence>
<evidence type="ECO:0000313" key="4">
    <source>
        <dbReference type="EMBL" id="SES75471.1"/>
    </source>
</evidence>
<evidence type="ECO:0000313" key="7">
    <source>
        <dbReference type="Proteomes" id="UP000247389"/>
    </source>
</evidence>
<proteinExistence type="predicted"/>
<keyword evidence="1" id="KW-0472">Membrane</keyword>
<feature type="transmembrane region" description="Helical" evidence="1">
    <location>
        <begin position="29"/>
        <end position="47"/>
    </location>
</feature>
<dbReference type="Proteomes" id="UP000198612">
    <property type="component" value="Unassembled WGS sequence"/>
</dbReference>
<keyword evidence="1" id="KW-0812">Transmembrane</keyword>
<evidence type="ECO:0000313" key="6">
    <source>
        <dbReference type="Proteomes" id="UP000199519"/>
    </source>
</evidence>
<evidence type="ECO:0000256" key="1">
    <source>
        <dbReference type="SAM" id="Phobius"/>
    </source>
</evidence>